<dbReference type="GO" id="GO:0022857">
    <property type="term" value="F:transmembrane transporter activity"/>
    <property type="evidence" value="ECO:0007669"/>
    <property type="project" value="InterPro"/>
</dbReference>
<dbReference type="InterPro" id="IPR005829">
    <property type="entry name" value="Sugar_transporter_CS"/>
</dbReference>
<evidence type="ECO:0000313" key="5">
    <source>
        <dbReference type="EMBL" id="ALV07354.1"/>
    </source>
</evidence>
<evidence type="ECO:0000256" key="4">
    <source>
        <dbReference type="ARBA" id="ARBA00023136"/>
    </source>
</evidence>
<keyword evidence="3" id="KW-1133">Transmembrane helix</keyword>
<dbReference type="KEGG" id="rdp:RD2015_2890"/>
<dbReference type="Proteomes" id="UP000060699">
    <property type="component" value="Chromosome"/>
</dbReference>
<comment type="subcellular location">
    <subcellularLocation>
        <location evidence="1">Membrane</location>
        <topology evidence="1">Multi-pass membrane protein</topology>
    </subcellularLocation>
</comment>
<evidence type="ECO:0000256" key="3">
    <source>
        <dbReference type="ARBA" id="ARBA00022989"/>
    </source>
</evidence>
<dbReference type="Gene3D" id="1.20.1250.20">
    <property type="entry name" value="MFS general substrate transporter like domains"/>
    <property type="match status" value="1"/>
</dbReference>
<dbReference type="InterPro" id="IPR011701">
    <property type="entry name" value="MFS"/>
</dbReference>
<dbReference type="PROSITE" id="PS50850">
    <property type="entry name" value="MFS"/>
    <property type="match status" value="1"/>
</dbReference>
<keyword evidence="2" id="KW-0812">Transmembrane</keyword>
<evidence type="ECO:0000313" key="6">
    <source>
        <dbReference type="Proteomes" id="UP000060699"/>
    </source>
</evidence>
<proteinExistence type="predicted"/>
<name>A0A0U3MSK2_9BURK</name>
<dbReference type="InterPro" id="IPR036259">
    <property type="entry name" value="MFS_trans_sf"/>
</dbReference>
<evidence type="ECO:0000256" key="2">
    <source>
        <dbReference type="ARBA" id="ARBA00022692"/>
    </source>
</evidence>
<dbReference type="PANTHER" id="PTHR23521:SF3">
    <property type="entry name" value="MFS TRANSPORTER"/>
    <property type="match status" value="1"/>
</dbReference>
<accession>A0A0U3MSK2</accession>
<reference evidence="5 6" key="1">
    <citation type="submission" date="2015-12" db="EMBL/GenBank/DDBJ databases">
        <title>Complete genome of Roseateles depolymerans KCTC 42856.</title>
        <authorList>
            <person name="Kim K.M."/>
        </authorList>
    </citation>
    <scope>NUCLEOTIDE SEQUENCE [LARGE SCALE GENOMIC DNA]</scope>
    <source>
        <strain evidence="5 6">KCTC 42856</strain>
    </source>
</reference>
<dbReference type="InterPro" id="IPR020846">
    <property type="entry name" value="MFS_dom"/>
</dbReference>
<sequence length="396" mass="41337">MHQRTPHPFWLAAALCVMTTGVNLQAPLYAAYARADGVGVMATTIAFSFYVAGVLPVLLALGGLSDRIGRRRVMLLALALSATGTLLMLLHPHVATLAVARLVLGTGTALMSATATAYMLELFGSARASRAANWVTASTSIGFGLGPVLTSLCLMVQDSLTPPSFALHLAAVAVCAALVWRLPETAPRSGPKAPMLRLPYFTVEGLWFGAAILLCWATTGLVISILPSVLAPHGLSRYSGLATMLAISCGLLFQPMARRQEPRHAVRIGLMVLVPAYALLAWGAWSGTLVAVLLGALAASSACYGFVYLGGLAGTAEAAGDQTTRASAAYFLMAYVGFSLPVIFTGLLADRYGTATALLAFGLLLAAGALTLLSRPVRVVDLSDLPTRPAEALLKR</sequence>
<keyword evidence="4" id="KW-0472">Membrane</keyword>
<dbReference type="EMBL" id="CP013729">
    <property type="protein sequence ID" value="ALV07354.1"/>
    <property type="molecule type" value="Genomic_DNA"/>
</dbReference>
<dbReference type="PANTHER" id="PTHR23521">
    <property type="entry name" value="TRANSPORTER MFS SUPERFAMILY"/>
    <property type="match status" value="1"/>
</dbReference>
<dbReference type="PATRIC" id="fig|76731.3.peg.2957"/>
<dbReference type="SUPFAM" id="SSF103473">
    <property type="entry name" value="MFS general substrate transporter"/>
    <property type="match status" value="1"/>
</dbReference>
<organism evidence="5 6">
    <name type="scientific">Roseateles depolymerans</name>
    <dbReference type="NCBI Taxonomy" id="76731"/>
    <lineage>
        <taxon>Bacteria</taxon>
        <taxon>Pseudomonadati</taxon>
        <taxon>Pseudomonadota</taxon>
        <taxon>Betaproteobacteria</taxon>
        <taxon>Burkholderiales</taxon>
        <taxon>Sphaerotilaceae</taxon>
        <taxon>Roseateles</taxon>
    </lineage>
</organism>
<dbReference type="Pfam" id="PF07690">
    <property type="entry name" value="MFS_1"/>
    <property type="match status" value="1"/>
</dbReference>
<keyword evidence="6" id="KW-1185">Reference proteome</keyword>
<dbReference type="AlphaFoldDB" id="A0A0U3MSK2"/>
<evidence type="ECO:0000256" key="1">
    <source>
        <dbReference type="ARBA" id="ARBA00004141"/>
    </source>
</evidence>
<protein>
    <submittedName>
        <fullName evidence="5">MFS transporter</fullName>
    </submittedName>
</protein>
<dbReference type="GO" id="GO:0005886">
    <property type="term" value="C:plasma membrane"/>
    <property type="evidence" value="ECO:0007669"/>
    <property type="project" value="TreeGrafter"/>
</dbReference>
<dbReference type="PROSITE" id="PS00216">
    <property type="entry name" value="SUGAR_TRANSPORT_1"/>
    <property type="match status" value="1"/>
</dbReference>
<gene>
    <name evidence="5" type="ORF">RD2015_2890</name>
</gene>